<accession>A0ABR6EK12</accession>
<gene>
    <name evidence="1" type="ORF">GL263_19225</name>
</gene>
<organism evidence="1 2">
    <name type="scientific">Streptomyces durbertensis</name>
    <dbReference type="NCBI Taxonomy" id="2448886"/>
    <lineage>
        <taxon>Bacteria</taxon>
        <taxon>Bacillati</taxon>
        <taxon>Actinomycetota</taxon>
        <taxon>Actinomycetes</taxon>
        <taxon>Kitasatosporales</taxon>
        <taxon>Streptomycetaceae</taxon>
        <taxon>Streptomyces</taxon>
    </lineage>
</organism>
<reference evidence="2" key="1">
    <citation type="journal article" date="2020" name="Syst. Appl. Microbiol.">
        <title>Streptomyces alkaliterrae sp. nov., isolated from an alkaline soil, and emended descriptions of Streptomyces alkaliphilus, Streptomyces calidiresistens and Streptomyces durbertensis.</title>
        <authorList>
            <person name="Swiecimska M."/>
            <person name="Golinska P."/>
            <person name="Nouioui I."/>
            <person name="Wypij M."/>
            <person name="Rai M."/>
            <person name="Sangal V."/>
            <person name="Goodfellow M."/>
        </authorList>
    </citation>
    <scope>NUCLEOTIDE SEQUENCE [LARGE SCALE GENOMIC DNA]</scope>
    <source>
        <strain evidence="2">DSM 104538</strain>
    </source>
</reference>
<proteinExistence type="predicted"/>
<sequence length="77" mass="8377">MTGPADEPEQPRGPQCQFCHGAGQVPRAWAYGPGPDPFRVPLETLVRSGHCWFCRGTGVYEASLDPTLDELRRPPGG</sequence>
<protein>
    <submittedName>
        <fullName evidence="1">Uncharacterized protein</fullName>
    </submittedName>
</protein>
<keyword evidence="2" id="KW-1185">Reference proteome</keyword>
<name>A0ABR6EK12_9ACTN</name>
<dbReference type="RefSeq" id="WP_182856976.1">
    <property type="nucleotide sequence ID" value="NZ_WMLF01000324.1"/>
</dbReference>
<evidence type="ECO:0000313" key="1">
    <source>
        <dbReference type="EMBL" id="MBB1245676.1"/>
    </source>
</evidence>
<dbReference type="EMBL" id="WMLF01000324">
    <property type="protein sequence ID" value="MBB1245676.1"/>
    <property type="molecule type" value="Genomic_DNA"/>
</dbReference>
<dbReference type="Proteomes" id="UP000766698">
    <property type="component" value="Unassembled WGS sequence"/>
</dbReference>
<comment type="caution">
    <text evidence="1">The sequence shown here is derived from an EMBL/GenBank/DDBJ whole genome shotgun (WGS) entry which is preliminary data.</text>
</comment>
<evidence type="ECO:0000313" key="2">
    <source>
        <dbReference type="Proteomes" id="UP000766698"/>
    </source>
</evidence>